<sequence>MNPKMNIYLDKLKHNTEVLVEQCKKAGIDVAAVTKVFCGIPEVTEAIVAGGVKYIADSRTENLAKVKHLPLEKILLRLPMISRAKETVEFADISLNSELETIVALNIAAEELGKIHKVILMVDLGDLREGIFDAQELSSVIEEIKGLKNIKVCGIGTNLTCYGGIIPNDENLGKLVETAKSFEMALGYPLEIISGGNSSSIYLLEKDGVPKGINHLRLGESIVLGYETAYGERIPNTYDDAFLLVAEVIEIKEKPSIPIGNIGRDAFGNVPEFVDKGMQRRAILAVGKQDIGTHTVIPVDSEIEILGGSSDHLILDVTNCHREYKVGDEITFNLTYGSLLALSTSGYIYKNFVE</sequence>
<organism evidence="5 6">
    <name type="scientific">Alkaliphilus hydrothermalis</name>
    <dbReference type="NCBI Taxonomy" id="1482730"/>
    <lineage>
        <taxon>Bacteria</taxon>
        <taxon>Bacillati</taxon>
        <taxon>Bacillota</taxon>
        <taxon>Clostridia</taxon>
        <taxon>Peptostreptococcales</taxon>
        <taxon>Natronincolaceae</taxon>
        <taxon>Alkaliphilus</taxon>
    </lineage>
</organism>
<evidence type="ECO:0000313" key="5">
    <source>
        <dbReference type="EMBL" id="MBM7613916.1"/>
    </source>
</evidence>
<dbReference type="PANTHER" id="PTHR30511">
    <property type="entry name" value="ALANINE RACEMASE"/>
    <property type="match status" value="1"/>
</dbReference>
<dbReference type="NCBIfam" id="NF040742">
    <property type="entry name" value="racem_Orr"/>
    <property type="match status" value="1"/>
</dbReference>
<reference evidence="5 6" key="1">
    <citation type="submission" date="2021-01" db="EMBL/GenBank/DDBJ databases">
        <title>Genomic Encyclopedia of Type Strains, Phase IV (KMG-IV): sequencing the most valuable type-strain genomes for metagenomic binning, comparative biology and taxonomic classification.</title>
        <authorList>
            <person name="Goeker M."/>
        </authorList>
    </citation>
    <scope>NUCLEOTIDE SEQUENCE [LARGE SCALE GENOMIC DNA]</scope>
    <source>
        <strain evidence="5 6">DSM 25890</strain>
    </source>
</reference>
<accession>A0ABS2NLW4</accession>
<dbReference type="EMBL" id="JAFBEE010000002">
    <property type="protein sequence ID" value="MBM7613916.1"/>
    <property type="molecule type" value="Genomic_DNA"/>
</dbReference>
<feature type="domain" description="Alanine racemase N-terminal" evidence="4">
    <location>
        <begin position="7"/>
        <end position="223"/>
    </location>
</feature>
<protein>
    <submittedName>
        <fullName evidence="5">Amino acid racemase</fullName>
    </submittedName>
</protein>
<keyword evidence="6" id="KW-1185">Reference proteome</keyword>
<dbReference type="RefSeq" id="WP_204400202.1">
    <property type="nucleotide sequence ID" value="NZ_JAFBEE010000002.1"/>
</dbReference>
<gene>
    <name evidence="5" type="ORF">JOC73_000425</name>
</gene>
<evidence type="ECO:0000256" key="3">
    <source>
        <dbReference type="ARBA" id="ARBA00023235"/>
    </source>
</evidence>
<keyword evidence="3" id="KW-0413">Isomerase</keyword>
<dbReference type="InterPro" id="IPR001608">
    <property type="entry name" value="Ala_racemase_N"/>
</dbReference>
<dbReference type="PANTHER" id="PTHR30511:SF3">
    <property type="entry name" value="LYSINE RACEMASE"/>
    <property type="match status" value="1"/>
</dbReference>
<evidence type="ECO:0000313" key="6">
    <source>
        <dbReference type="Proteomes" id="UP001314796"/>
    </source>
</evidence>
<comment type="cofactor">
    <cofactor evidence="1">
        <name>pyridoxal 5'-phosphate</name>
        <dbReference type="ChEBI" id="CHEBI:597326"/>
    </cofactor>
</comment>
<name>A0ABS2NLW4_9FIRM</name>
<dbReference type="InterPro" id="IPR029066">
    <property type="entry name" value="PLP-binding_barrel"/>
</dbReference>
<dbReference type="Pfam" id="PF01168">
    <property type="entry name" value="Ala_racemase_N"/>
    <property type="match status" value="1"/>
</dbReference>
<evidence type="ECO:0000259" key="4">
    <source>
        <dbReference type="Pfam" id="PF01168"/>
    </source>
</evidence>
<dbReference type="Proteomes" id="UP001314796">
    <property type="component" value="Unassembled WGS sequence"/>
</dbReference>
<evidence type="ECO:0000256" key="1">
    <source>
        <dbReference type="ARBA" id="ARBA00001933"/>
    </source>
</evidence>
<dbReference type="InterPro" id="IPR000821">
    <property type="entry name" value="Ala_racemase"/>
</dbReference>
<dbReference type="SUPFAM" id="SSF51419">
    <property type="entry name" value="PLP-binding barrel"/>
    <property type="match status" value="1"/>
</dbReference>
<keyword evidence="2" id="KW-0663">Pyridoxal phosphate</keyword>
<dbReference type="Gene3D" id="3.20.20.10">
    <property type="entry name" value="Alanine racemase"/>
    <property type="match status" value="1"/>
</dbReference>
<evidence type="ECO:0000256" key="2">
    <source>
        <dbReference type="ARBA" id="ARBA00022898"/>
    </source>
</evidence>
<comment type="caution">
    <text evidence="5">The sequence shown here is derived from an EMBL/GenBank/DDBJ whole genome shotgun (WGS) entry which is preliminary data.</text>
</comment>
<dbReference type="CDD" id="cd06815">
    <property type="entry name" value="PLPDE_III_AR_like_1"/>
    <property type="match status" value="1"/>
</dbReference>
<proteinExistence type="predicted"/>